<protein>
    <recommendedName>
        <fullName evidence="3">C2H2-type domain-containing protein</fullName>
    </recommendedName>
</protein>
<organism evidence="1 2">
    <name type="scientific">Puccinia striiformis f. sp. tritici PST-78</name>
    <dbReference type="NCBI Taxonomy" id="1165861"/>
    <lineage>
        <taxon>Eukaryota</taxon>
        <taxon>Fungi</taxon>
        <taxon>Dikarya</taxon>
        <taxon>Basidiomycota</taxon>
        <taxon>Pucciniomycotina</taxon>
        <taxon>Pucciniomycetes</taxon>
        <taxon>Pucciniales</taxon>
        <taxon>Pucciniaceae</taxon>
        <taxon>Puccinia</taxon>
    </lineage>
</organism>
<dbReference type="PANTHER" id="PTHR31912:SF34">
    <property type="entry name" value="NOTOCHORD-RELATED PROTEIN"/>
    <property type="match status" value="1"/>
</dbReference>
<reference evidence="2" key="1">
    <citation type="submission" date="2014-03" db="EMBL/GenBank/DDBJ databases">
        <title>The Genome Sequence of Puccinia striiformis f. sp. tritici PST-78.</title>
        <authorList>
            <consortium name="The Broad Institute Genome Sequencing Platform"/>
            <person name="Cuomo C."/>
            <person name="Hulbert S."/>
            <person name="Chen X."/>
            <person name="Walker B."/>
            <person name="Young S.K."/>
            <person name="Zeng Q."/>
            <person name="Gargeya S."/>
            <person name="Fitzgerald M."/>
            <person name="Haas B."/>
            <person name="Abouelleil A."/>
            <person name="Alvarado L."/>
            <person name="Arachchi H.M."/>
            <person name="Berlin A.M."/>
            <person name="Chapman S.B."/>
            <person name="Goldberg J."/>
            <person name="Griggs A."/>
            <person name="Gujja S."/>
            <person name="Hansen M."/>
            <person name="Howarth C."/>
            <person name="Imamovic A."/>
            <person name="Larimer J."/>
            <person name="McCowan C."/>
            <person name="Montmayeur A."/>
            <person name="Murphy C."/>
            <person name="Neiman D."/>
            <person name="Pearson M."/>
            <person name="Priest M."/>
            <person name="Roberts A."/>
            <person name="Saif S."/>
            <person name="Shea T."/>
            <person name="Sisk P."/>
            <person name="Sykes S."/>
            <person name="Wortman J."/>
            <person name="Nusbaum C."/>
            <person name="Birren B."/>
        </authorList>
    </citation>
    <scope>NUCLEOTIDE SEQUENCE [LARGE SCALE GENOMIC DNA]</scope>
    <source>
        <strain evidence="2">race PST-78</strain>
    </source>
</reference>
<evidence type="ECO:0000313" key="2">
    <source>
        <dbReference type="Proteomes" id="UP000054564"/>
    </source>
</evidence>
<dbReference type="EMBL" id="AJIL01000009">
    <property type="protein sequence ID" value="KNF05037.1"/>
    <property type="molecule type" value="Genomic_DNA"/>
</dbReference>
<name>A0A0L0W0Q5_9BASI</name>
<keyword evidence="2" id="KW-1185">Reference proteome</keyword>
<dbReference type="PANTHER" id="PTHR31912">
    <property type="entry name" value="IP13529P"/>
    <property type="match status" value="1"/>
</dbReference>
<sequence>MTVKDIDGFKTVVHADGTVSYSCLYCGGKTMLWVQEHLDSATHKRTKKEHEMITAFLQRTSGKSHTNITPQSNHPYTTSNLQESEVPWQDNFANEIVNVNNEIKSLSLHSSSDHGFGSDSSDGSAGGLAPDLDDIDALDLFGDSVPMPVVSKEEVVANNHLWSPFGRFLSMPDDGISTQHHTFKFDMYLARIRKLLNFELKETISVWNNKCYTISLKGILANELLNPYVTQYLEYYPHDPSGTTINSLHQCIKCLFYKLQGDLHAKCYKPQYWQKSDGSLEIHMPAHIKFNDNRLLVVNIKEFSETYSQIYMEDGILLKDLCLKGMTEVHQNGMQTTIPLPNPWRDRAAGRIIRHDPSHFTLTTPQLAEPIVEELNDLCTIGHPAYDCELEADILVMSVAMAFLAGSPMHAEITNTPLPGNANSPCRICQLYVAKKDDKTLVGYVKDFMGITYGGNVLPPLRDWKETISRTHQLWETAKTKPRDDYDDEARLYGLKDNINSEMVTWYKQRNKPGQKEAILAPEKTSRPRLFSPIINCKCFDGCKDSPVEILHVVQLGVVKYLVAAFMITFKDKDALKLKLQAYWNSFNTESLNIPYLKPAYMVTHWASFIGKDYKTVVQAAPFVFFPFMKPAQRELWTSLCYLTSFIFQTQVEDLNQYATELKLHTDRFLYNTLKMSAQWVNKPKFHILTHLYQSVLRYGPPSLFASEKFESFNSNVRRASGHSNRHSPGRDIAITFSDLAATRLIVSGATLFDHKGKFHFKPAANVTDVFKNSKGIQKLFGLDQTISPPYPCLKKHIVPETNQEPIPASLTDQTTSIKFRQILSIKTNNHDSIKKGIYVLVSLTTIHTNHANSSHLCWLNLKCKIQVKRPTTKPFVGCVKSIWQALPVGSNNFFISFTKYNRLGVNEFYNM</sequence>
<evidence type="ECO:0000313" key="1">
    <source>
        <dbReference type="EMBL" id="KNF05037.1"/>
    </source>
</evidence>
<dbReference type="STRING" id="1165861.A0A0L0W0Q5"/>
<dbReference type="OrthoDB" id="2506480at2759"/>
<evidence type="ECO:0008006" key="3">
    <source>
        <dbReference type="Google" id="ProtNLM"/>
    </source>
</evidence>
<comment type="caution">
    <text evidence="1">The sequence shown here is derived from an EMBL/GenBank/DDBJ whole genome shotgun (WGS) entry which is preliminary data.</text>
</comment>
<dbReference type="AlphaFoldDB" id="A0A0L0W0Q5"/>
<accession>A0A0L0W0Q5</accession>
<gene>
    <name evidence="1" type="ORF">PSTG_01666</name>
</gene>
<dbReference type="Proteomes" id="UP000054564">
    <property type="component" value="Unassembled WGS sequence"/>
</dbReference>
<proteinExistence type="predicted"/>